<feature type="region of interest" description="Disordered" evidence="5">
    <location>
        <begin position="584"/>
        <end position="627"/>
    </location>
</feature>
<keyword evidence="7" id="KW-0732">Signal</keyword>
<feature type="chain" id="PRO_5023856667" evidence="7">
    <location>
        <begin position="17"/>
        <end position="627"/>
    </location>
</feature>
<dbReference type="SUPFAM" id="SSF50630">
    <property type="entry name" value="Acid proteases"/>
    <property type="match status" value="1"/>
</dbReference>
<evidence type="ECO:0000256" key="7">
    <source>
        <dbReference type="SAM" id="SignalP"/>
    </source>
</evidence>
<protein>
    <submittedName>
        <fullName evidence="8">Aspartic peptidase domain-containing protein</fullName>
    </submittedName>
</protein>
<evidence type="ECO:0000313" key="9">
    <source>
        <dbReference type="Proteomes" id="UP000326924"/>
    </source>
</evidence>
<keyword evidence="9" id="KW-1185">Reference proteome</keyword>
<keyword evidence="2 6" id="KW-0812">Transmembrane</keyword>
<keyword evidence="3 6" id="KW-1133">Transmembrane helix</keyword>
<dbReference type="EMBL" id="VXIS01000092">
    <property type="protein sequence ID" value="KAA8906114.1"/>
    <property type="molecule type" value="Genomic_DNA"/>
</dbReference>
<dbReference type="OrthoDB" id="5361565at2759"/>
<evidence type="ECO:0000256" key="1">
    <source>
        <dbReference type="ARBA" id="ARBA00004167"/>
    </source>
</evidence>
<evidence type="ECO:0000256" key="6">
    <source>
        <dbReference type="SAM" id="Phobius"/>
    </source>
</evidence>
<accession>A0A5J5EWC4</accession>
<reference evidence="8 9" key="1">
    <citation type="submission" date="2019-09" db="EMBL/GenBank/DDBJ databases">
        <title>Draft genome of the ectomycorrhizal ascomycete Sphaerosporella brunnea.</title>
        <authorList>
            <consortium name="DOE Joint Genome Institute"/>
            <person name="Benucci G.M."/>
            <person name="Marozzi G."/>
            <person name="Antonielli L."/>
            <person name="Sanchez S."/>
            <person name="Marco P."/>
            <person name="Wang X."/>
            <person name="Falini L.B."/>
            <person name="Barry K."/>
            <person name="Haridas S."/>
            <person name="Lipzen A."/>
            <person name="Labutti K."/>
            <person name="Grigoriev I.V."/>
            <person name="Murat C."/>
            <person name="Martin F."/>
            <person name="Albertini E."/>
            <person name="Donnini D."/>
            <person name="Bonito G."/>
        </authorList>
    </citation>
    <scope>NUCLEOTIDE SEQUENCE [LARGE SCALE GENOMIC DNA]</scope>
    <source>
        <strain evidence="8 9">Sb_GMNB300</strain>
    </source>
</reference>
<dbReference type="InterPro" id="IPR051694">
    <property type="entry name" value="Immunoregulatory_rcpt-like"/>
</dbReference>
<comment type="subcellular location">
    <subcellularLocation>
        <location evidence="1">Membrane</location>
        <topology evidence="1">Single-pass membrane protein</topology>
    </subcellularLocation>
</comment>
<evidence type="ECO:0000256" key="2">
    <source>
        <dbReference type="ARBA" id="ARBA00022692"/>
    </source>
</evidence>
<evidence type="ECO:0000256" key="4">
    <source>
        <dbReference type="ARBA" id="ARBA00023136"/>
    </source>
</evidence>
<feature type="signal peptide" evidence="7">
    <location>
        <begin position="1"/>
        <end position="16"/>
    </location>
</feature>
<dbReference type="PANTHER" id="PTHR15549:SF26">
    <property type="entry name" value="AXIAL BUDDING PATTERN PROTEIN 2-RELATED"/>
    <property type="match status" value="1"/>
</dbReference>
<comment type="caution">
    <text evidence="8">The sequence shown here is derived from an EMBL/GenBank/DDBJ whole genome shotgun (WGS) entry which is preliminary data.</text>
</comment>
<dbReference type="GO" id="GO:0071944">
    <property type="term" value="C:cell periphery"/>
    <property type="evidence" value="ECO:0007669"/>
    <property type="project" value="UniProtKB-ARBA"/>
</dbReference>
<dbReference type="PANTHER" id="PTHR15549">
    <property type="entry name" value="PAIRED IMMUNOGLOBULIN-LIKE TYPE 2 RECEPTOR"/>
    <property type="match status" value="1"/>
</dbReference>
<gene>
    <name evidence="8" type="ORF">FN846DRAFT_890291</name>
</gene>
<organism evidence="8 9">
    <name type="scientific">Sphaerosporella brunnea</name>
    <dbReference type="NCBI Taxonomy" id="1250544"/>
    <lineage>
        <taxon>Eukaryota</taxon>
        <taxon>Fungi</taxon>
        <taxon>Dikarya</taxon>
        <taxon>Ascomycota</taxon>
        <taxon>Pezizomycotina</taxon>
        <taxon>Pezizomycetes</taxon>
        <taxon>Pezizales</taxon>
        <taxon>Pyronemataceae</taxon>
        <taxon>Sphaerosporella</taxon>
    </lineage>
</organism>
<dbReference type="GO" id="GO:0016020">
    <property type="term" value="C:membrane"/>
    <property type="evidence" value="ECO:0007669"/>
    <property type="project" value="UniProtKB-SubCell"/>
</dbReference>
<name>A0A5J5EWC4_9PEZI</name>
<dbReference type="InterPro" id="IPR021109">
    <property type="entry name" value="Peptidase_aspartic_dom_sf"/>
</dbReference>
<keyword evidence="4 6" id="KW-0472">Membrane</keyword>
<sequence length="627" mass="68555">MRLLVGLVALLPLVHGNTGARCNDSTPFAIPYTNVTVLDSPPIIQSPHKTLPLLFGSQRKLLAMGFGTTANSSFVPDSDRLCNQSHPDVRSCIFWRGGVFTPQDSKTWVKDKRTSDYNGSASNEGWDYLNAENYKDQGDDPLTQFTRGWDNVDLGPRTLYSFPFSIIENSSFPFGFHTAQSNALKQKKALTLETSTGMIGLASDSVFLKASVAAGLSPSRTWGFDFGRTGLELQEDGELVIGGYNPAKASYRDFTNYTIFPDKTKPCPLQVNVQSMKWGETDLMAGQDPFMACLEPAYWTMILPLTVQQNWNRSMINDHGYNFWKETWEYFYYNNTNTSAFPQGDLEITLNKGFSVKIPRDELFEQAQLINATRGGWDPIDGSIQVKHGTAGFPPGVDPKLPFLGGPFLSQVYLAVDYENNVFSIAHTNRAASPAVGLIKLACDGVIDSSPGKNKTGAIVGGSVGGVLGLVAIVGLLYYFLVYRKRKQQAEPYVPSNVDPAQISDKKDDVPRYTSPFAPYGAYPPPPPESVISAGSPHPTYNGSHYSGPNTFSTSPPMPPQHPMTDADERGFMLASTRLEPVEIGPGQRDSMITPLAEQSPVNAPYSPDPNTAGNGMGTGRDQRVSM</sequence>
<evidence type="ECO:0000256" key="3">
    <source>
        <dbReference type="ARBA" id="ARBA00022989"/>
    </source>
</evidence>
<dbReference type="Proteomes" id="UP000326924">
    <property type="component" value="Unassembled WGS sequence"/>
</dbReference>
<dbReference type="AlphaFoldDB" id="A0A5J5EWC4"/>
<evidence type="ECO:0000313" key="8">
    <source>
        <dbReference type="EMBL" id="KAA8906114.1"/>
    </source>
</evidence>
<proteinExistence type="predicted"/>
<feature type="transmembrane region" description="Helical" evidence="6">
    <location>
        <begin position="458"/>
        <end position="481"/>
    </location>
</feature>
<dbReference type="InParanoid" id="A0A5J5EWC4"/>
<evidence type="ECO:0000256" key="5">
    <source>
        <dbReference type="SAM" id="MobiDB-lite"/>
    </source>
</evidence>
<dbReference type="Gene3D" id="2.40.70.10">
    <property type="entry name" value="Acid Proteases"/>
    <property type="match status" value="2"/>
</dbReference>